<dbReference type="Pfam" id="PF07715">
    <property type="entry name" value="Plug"/>
    <property type="match status" value="1"/>
</dbReference>
<evidence type="ECO:0000256" key="4">
    <source>
        <dbReference type="ARBA" id="ARBA00022692"/>
    </source>
</evidence>
<keyword evidence="10" id="KW-0732">Signal</keyword>
<keyword evidence="3 8" id="KW-1134">Transmembrane beta strand</keyword>
<dbReference type="InterPro" id="IPR000531">
    <property type="entry name" value="Beta-barrel_TonB"/>
</dbReference>
<dbReference type="Proteomes" id="UP000640426">
    <property type="component" value="Unassembled WGS sequence"/>
</dbReference>
<evidence type="ECO:0000256" key="10">
    <source>
        <dbReference type="SAM" id="SignalP"/>
    </source>
</evidence>
<evidence type="ECO:0000256" key="9">
    <source>
        <dbReference type="RuleBase" id="RU003357"/>
    </source>
</evidence>
<dbReference type="EMBL" id="JAELXS010000008">
    <property type="protein sequence ID" value="MBJ6122990.1"/>
    <property type="molecule type" value="Genomic_DNA"/>
</dbReference>
<reference evidence="14" key="1">
    <citation type="submission" date="2020-12" db="EMBL/GenBank/DDBJ databases">
        <title>Hymenobacter sp.</title>
        <authorList>
            <person name="Kim M.K."/>
        </authorList>
    </citation>
    <scope>NUCLEOTIDE SEQUENCE [LARGE SCALE GENOMIC DNA]</scope>
    <source>
        <strain evidence="14">BT553</strain>
    </source>
</reference>
<sequence>MPFVRSRIRATLLGTAMLALTAPLHAQTGLHKTAPDRQTFDIPVGSLDAALKTWSRLTKRSIIFRSEDMTAKRTPGVRGMMSADEALDILLARSGFVRMDEPDGAVAIIPKEMVVEADGGNATPDILVTGRSSWSLNTGIARTQNDSQPFIVLTREEIQRSGSPNLETFLRDRLNVNTSPVVSQQARGANSGTDNTRGLSSINLRGLGARDTLILVDGRRQPGVNIGDGNLTQPSITGIPLASIERIEVLASSASGIYGSGASGGVVNIVLKRDYTGGEISASYGNTTDFAQGEGQVDVTYGLPVEGGRTRISFAGGWQKSRPLLYGDRADLAARSIARIRANDPAFFEGRFQTVPNGTQPNFTTNANALTLKPEYGGATMPLTYGTIPAGYRGLSTDGVAPLVAANGMYNYDLNDSSVGSGRRAPLLYGSERINGSLTVRREFNDRLTGYVGATWARTNSSSGVSRGPQTVYVSEDAPENPFQQVIQVALPGVALESTVRNRQKSMSVIGGFIAKLPWDWQAAVDLSYAKSRFVSDVELSRISTTTELELSEGQQNVLRDLTIQPLVLNYDDLPFGRKRTPGTSSTFAPSLRVAGPLPLQLPGGKTQMTLNIEFVDQRNGAVVSASNRVTKSILTYAAPANQRTWSTYGEIAFPIIGEANRLPLIRQFELRLSARAEKYVGNGADPYACFGSNSALPATDPFASCPPAGAEVVRSTTRNSHIDPSISFRWIPVKPLVIRGSYTTGYLPPSLTQLVKVPQPALQFLLKDPARGNEVIGTPGAFANEIPGASGGNPDVRPESSKTLSAGVIVTPAFVPGLRVSADWTRIKKRDIYFDPQFPLLIGETQAFFETFLAANPDRVTRGQASGGFAVGPITSLDVSLVNLLGASTEAVDFVLDYGHRLLGGDLAVTSRATFVRSLLVESFPGLPAIDYAGVVPLGFATAAGSNGSLRWRGSAAINWSKDNVNLGWQIRYFDRYALNEERGFVPAQGSAYVKSQTYHDINASYQVLSGTTISAGINNVLNKRPPFDTSTAPLYYSSYGDPRLRSFYLRVQKVF</sequence>
<gene>
    <name evidence="13" type="ORF">JAO74_14425</name>
</gene>
<evidence type="ECO:0000256" key="3">
    <source>
        <dbReference type="ARBA" id="ARBA00022452"/>
    </source>
</evidence>
<dbReference type="PROSITE" id="PS52016">
    <property type="entry name" value="TONB_DEPENDENT_REC_3"/>
    <property type="match status" value="1"/>
</dbReference>
<dbReference type="PANTHER" id="PTHR47234:SF2">
    <property type="entry name" value="TONB-DEPENDENT RECEPTOR"/>
    <property type="match status" value="1"/>
</dbReference>
<comment type="similarity">
    <text evidence="8 9">Belongs to the TonB-dependent receptor family.</text>
</comment>
<dbReference type="InterPro" id="IPR037066">
    <property type="entry name" value="Plug_dom_sf"/>
</dbReference>
<dbReference type="InterPro" id="IPR036942">
    <property type="entry name" value="Beta-barrel_TonB_sf"/>
</dbReference>
<accession>A0ABS0XTD0</accession>
<comment type="subcellular location">
    <subcellularLocation>
        <location evidence="1 8">Cell outer membrane</location>
        <topology evidence="1 8">Multi-pass membrane protein</topology>
    </subcellularLocation>
</comment>
<feature type="domain" description="TonB-dependent receptor-like beta-barrel" evidence="11">
    <location>
        <begin position="580"/>
        <end position="1022"/>
    </location>
</feature>
<feature type="domain" description="TonB-dependent receptor plug" evidence="12">
    <location>
        <begin position="147"/>
        <end position="266"/>
    </location>
</feature>
<dbReference type="InterPro" id="IPR039426">
    <property type="entry name" value="TonB-dep_rcpt-like"/>
</dbReference>
<proteinExistence type="inferred from homology"/>
<evidence type="ECO:0000256" key="1">
    <source>
        <dbReference type="ARBA" id="ARBA00004571"/>
    </source>
</evidence>
<evidence type="ECO:0000259" key="11">
    <source>
        <dbReference type="Pfam" id="PF00593"/>
    </source>
</evidence>
<dbReference type="Gene3D" id="3.55.50.30">
    <property type="match status" value="1"/>
</dbReference>
<keyword evidence="14" id="KW-1185">Reference proteome</keyword>
<evidence type="ECO:0000259" key="12">
    <source>
        <dbReference type="Pfam" id="PF07715"/>
    </source>
</evidence>
<comment type="caution">
    <text evidence="13">The sequence shown here is derived from an EMBL/GenBank/DDBJ whole genome shotgun (WGS) entry which is preliminary data.</text>
</comment>
<evidence type="ECO:0000256" key="7">
    <source>
        <dbReference type="ARBA" id="ARBA00023237"/>
    </source>
</evidence>
<feature type="signal peptide" evidence="10">
    <location>
        <begin position="1"/>
        <end position="26"/>
    </location>
</feature>
<name>A0ABS0XTD0_9SPHN</name>
<dbReference type="Pfam" id="PF00593">
    <property type="entry name" value="TonB_dep_Rec_b-barrel"/>
    <property type="match status" value="1"/>
</dbReference>
<evidence type="ECO:0000313" key="14">
    <source>
        <dbReference type="Proteomes" id="UP000640426"/>
    </source>
</evidence>
<dbReference type="Gene3D" id="2.40.170.20">
    <property type="entry name" value="TonB-dependent receptor, beta-barrel domain"/>
    <property type="match status" value="1"/>
</dbReference>
<dbReference type="InterPro" id="IPR012910">
    <property type="entry name" value="Plug_dom"/>
</dbReference>
<keyword evidence="5 9" id="KW-0798">TonB box</keyword>
<evidence type="ECO:0000256" key="2">
    <source>
        <dbReference type="ARBA" id="ARBA00022448"/>
    </source>
</evidence>
<keyword evidence="7 8" id="KW-0998">Cell outer membrane</keyword>
<protein>
    <submittedName>
        <fullName evidence="13">TonB-dependent receptor</fullName>
    </submittedName>
</protein>
<evidence type="ECO:0000256" key="6">
    <source>
        <dbReference type="ARBA" id="ARBA00023136"/>
    </source>
</evidence>
<keyword evidence="2 8" id="KW-0813">Transport</keyword>
<keyword evidence="6 8" id="KW-0472">Membrane</keyword>
<keyword evidence="4 8" id="KW-0812">Transmembrane</keyword>
<dbReference type="SUPFAM" id="SSF56935">
    <property type="entry name" value="Porins"/>
    <property type="match status" value="1"/>
</dbReference>
<evidence type="ECO:0000256" key="8">
    <source>
        <dbReference type="PROSITE-ProRule" id="PRU01360"/>
    </source>
</evidence>
<dbReference type="PANTHER" id="PTHR47234">
    <property type="match status" value="1"/>
</dbReference>
<evidence type="ECO:0000256" key="5">
    <source>
        <dbReference type="ARBA" id="ARBA00023077"/>
    </source>
</evidence>
<evidence type="ECO:0000313" key="13">
    <source>
        <dbReference type="EMBL" id="MBJ6122990.1"/>
    </source>
</evidence>
<feature type="chain" id="PRO_5046581428" evidence="10">
    <location>
        <begin position="27"/>
        <end position="1057"/>
    </location>
</feature>
<organism evidence="13 14">
    <name type="scientific">Sphingomonas mollis</name>
    <dbReference type="NCBI Taxonomy" id="2795726"/>
    <lineage>
        <taxon>Bacteria</taxon>
        <taxon>Pseudomonadati</taxon>
        <taxon>Pseudomonadota</taxon>
        <taxon>Alphaproteobacteria</taxon>
        <taxon>Sphingomonadales</taxon>
        <taxon>Sphingomonadaceae</taxon>
        <taxon>Sphingomonas</taxon>
    </lineage>
</organism>
<keyword evidence="13" id="KW-0675">Receptor</keyword>
<dbReference type="Gene3D" id="2.170.130.10">
    <property type="entry name" value="TonB-dependent receptor, plug domain"/>
    <property type="match status" value="1"/>
</dbReference>